<keyword evidence="5" id="KW-0328">Glycosyltransferase</keyword>
<dbReference type="GO" id="GO:0030288">
    <property type="term" value="C:outer membrane-bounded periplasmic space"/>
    <property type="evidence" value="ECO:0007669"/>
    <property type="project" value="TreeGrafter"/>
</dbReference>
<evidence type="ECO:0000256" key="13">
    <source>
        <dbReference type="ARBA" id="ARBA00049902"/>
    </source>
</evidence>
<comment type="caution">
    <text evidence="18">The sequence shown here is derived from an EMBL/GenBank/DDBJ whole genome shotgun (WGS) entry which is preliminary data.</text>
</comment>
<dbReference type="InterPro" id="IPR012338">
    <property type="entry name" value="Beta-lactam/transpept-like"/>
</dbReference>
<dbReference type="SUPFAM" id="SSF56601">
    <property type="entry name" value="beta-lactamase/transpeptidase-like"/>
    <property type="match status" value="1"/>
</dbReference>
<accession>A0A5D4TIS1</accession>
<evidence type="ECO:0000256" key="2">
    <source>
        <dbReference type="ARBA" id="ARBA00007739"/>
    </source>
</evidence>
<evidence type="ECO:0000259" key="16">
    <source>
        <dbReference type="Pfam" id="PF00905"/>
    </source>
</evidence>
<evidence type="ECO:0000256" key="10">
    <source>
        <dbReference type="ARBA" id="ARBA00023268"/>
    </source>
</evidence>
<evidence type="ECO:0000256" key="8">
    <source>
        <dbReference type="ARBA" id="ARBA00022960"/>
    </source>
</evidence>
<dbReference type="Gene3D" id="3.40.710.10">
    <property type="entry name" value="DD-peptidase/beta-lactamase superfamily"/>
    <property type="match status" value="1"/>
</dbReference>
<comment type="catalytic activity">
    <reaction evidence="13">
        <text>[GlcNAc-(1-&gt;4)-Mur2Ac(oyl-L-Ala-gamma-D-Glu-L-Lys-D-Ala-D-Ala)](n)-di-trans,octa-cis-undecaprenyl diphosphate + beta-D-GlcNAc-(1-&gt;4)-Mur2Ac(oyl-L-Ala-gamma-D-Glu-L-Lys-D-Ala-D-Ala)-di-trans,octa-cis-undecaprenyl diphosphate = [GlcNAc-(1-&gt;4)-Mur2Ac(oyl-L-Ala-gamma-D-Glu-L-Lys-D-Ala-D-Ala)](n+1)-di-trans,octa-cis-undecaprenyl diphosphate + di-trans,octa-cis-undecaprenyl diphosphate + H(+)</text>
        <dbReference type="Rhea" id="RHEA:23708"/>
        <dbReference type="Rhea" id="RHEA-COMP:9602"/>
        <dbReference type="Rhea" id="RHEA-COMP:9603"/>
        <dbReference type="ChEBI" id="CHEBI:15378"/>
        <dbReference type="ChEBI" id="CHEBI:58405"/>
        <dbReference type="ChEBI" id="CHEBI:60033"/>
        <dbReference type="ChEBI" id="CHEBI:78435"/>
        <dbReference type="EC" id="2.4.99.28"/>
    </reaction>
</comment>
<evidence type="ECO:0000256" key="14">
    <source>
        <dbReference type="SAM" id="MobiDB-lite"/>
    </source>
</evidence>
<dbReference type="InterPro" id="IPR023346">
    <property type="entry name" value="Lysozyme-like_dom_sf"/>
</dbReference>
<evidence type="ECO:0000256" key="1">
    <source>
        <dbReference type="ARBA" id="ARBA00007090"/>
    </source>
</evidence>
<dbReference type="InterPro" id="IPR013783">
    <property type="entry name" value="Ig-like_fold"/>
</dbReference>
<keyword evidence="8" id="KW-0133">Cell shape</keyword>
<dbReference type="InterPro" id="IPR001264">
    <property type="entry name" value="Glyco_trans_51"/>
</dbReference>
<dbReference type="GO" id="GO:0008955">
    <property type="term" value="F:peptidoglycan glycosyltransferase activity"/>
    <property type="evidence" value="ECO:0007669"/>
    <property type="project" value="UniProtKB-EC"/>
</dbReference>
<evidence type="ECO:0000256" key="9">
    <source>
        <dbReference type="ARBA" id="ARBA00022984"/>
    </source>
</evidence>
<evidence type="ECO:0000313" key="18">
    <source>
        <dbReference type="EMBL" id="TYS74641.1"/>
    </source>
</evidence>
<dbReference type="SUPFAM" id="SSF53955">
    <property type="entry name" value="Lysozyme-like"/>
    <property type="match status" value="1"/>
</dbReference>
<feature type="domain" description="Glycosyl transferase family 51" evidence="17">
    <location>
        <begin position="85"/>
        <end position="260"/>
    </location>
</feature>
<dbReference type="NCBIfam" id="TIGR02074">
    <property type="entry name" value="PBP_1a_fam"/>
    <property type="match status" value="1"/>
</dbReference>
<dbReference type="Pfam" id="PF00912">
    <property type="entry name" value="Transgly"/>
    <property type="match status" value="1"/>
</dbReference>
<evidence type="ECO:0000313" key="19">
    <source>
        <dbReference type="Proteomes" id="UP000324517"/>
    </source>
</evidence>
<dbReference type="Proteomes" id="UP000324517">
    <property type="component" value="Unassembled WGS sequence"/>
</dbReference>
<feature type="region of interest" description="Disordered" evidence="14">
    <location>
        <begin position="785"/>
        <end position="900"/>
    </location>
</feature>
<evidence type="ECO:0000256" key="4">
    <source>
        <dbReference type="ARBA" id="ARBA00022670"/>
    </source>
</evidence>
<dbReference type="GO" id="GO:0009002">
    <property type="term" value="F:serine-type D-Ala-D-Ala carboxypeptidase activity"/>
    <property type="evidence" value="ECO:0007669"/>
    <property type="project" value="UniProtKB-EC"/>
</dbReference>
<keyword evidence="7" id="KW-0378">Hydrolase</keyword>
<dbReference type="GO" id="GO:0009252">
    <property type="term" value="P:peptidoglycan biosynthetic process"/>
    <property type="evidence" value="ECO:0007669"/>
    <property type="project" value="UniProtKB-KW"/>
</dbReference>
<keyword evidence="15" id="KW-1133">Transmembrane helix</keyword>
<feature type="transmembrane region" description="Helical" evidence="15">
    <location>
        <begin position="38"/>
        <end position="61"/>
    </location>
</feature>
<dbReference type="Gene3D" id="1.10.3810.10">
    <property type="entry name" value="Biosynthetic peptidoglycan transglycosylase-like"/>
    <property type="match status" value="1"/>
</dbReference>
<evidence type="ECO:0000256" key="6">
    <source>
        <dbReference type="ARBA" id="ARBA00022679"/>
    </source>
</evidence>
<organism evidence="18 19">
    <name type="scientific">Sutcliffiella horikoshii</name>
    <dbReference type="NCBI Taxonomy" id="79883"/>
    <lineage>
        <taxon>Bacteria</taxon>
        <taxon>Bacillati</taxon>
        <taxon>Bacillota</taxon>
        <taxon>Bacilli</taxon>
        <taxon>Bacillales</taxon>
        <taxon>Bacillaceae</taxon>
        <taxon>Sutcliffiella</taxon>
    </lineage>
</organism>
<dbReference type="EMBL" id="VTET01000001">
    <property type="protein sequence ID" value="TYS74641.1"/>
    <property type="molecule type" value="Genomic_DNA"/>
</dbReference>
<dbReference type="GO" id="GO:0008360">
    <property type="term" value="P:regulation of cell shape"/>
    <property type="evidence" value="ECO:0007669"/>
    <property type="project" value="UniProtKB-KW"/>
</dbReference>
<reference evidence="18 19" key="1">
    <citation type="submission" date="2019-08" db="EMBL/GenBank/DDBJ databases">
        <title>Bacillus genomes from the desert of Cuatro Cienegas, Coahuila.</title>
        <authorList>
            <person name="Olmedo-Alvarez G."/>
        </authorList>
    </citation>
    <scope>NUCLEOTIDE SEQUENCE [LARGE SCALE GENOMIC DNA]</scope>
    <source>
        <strain evidence="18 19">CH98b_3T</strain>
    </source>
</reference>
<keyword evidence="6" id="KW-0808">Transferase</keyword>
<comment type="similarity">
    <text evidence="1">In the C-terminal section; belongs to the transpeptidase family.</text>
</comment>
<dbReference type="GO" id="GO:0071555">
    <property type="term" value="P:cell wall organization"/>
    <property type="evidence" value="ECO:0007669"/>
    <property type="project" value="UniProtKB-KW"/>
</dbReference>
<keyword evidence="15" id="KW-0472">Membrane</keyword>
<dbReference type="Gene3D" id="2.60.40.10">
    <property type="entry name" value="Immunoglobulins"/>
    <property type="match status" value="1"/>
</dbReference>
<protein>
    <submittedName>
        <fullName evidence="18">PBP1A family penicillin-binding protein</fullName>
    </submittedName>
</protein>
<dbReference type="GO" id="GO:0008658">
    <property type="term" value="F:penicillin binding"/>
    <property type="evidence" value="ECO:0007669"/>
    <property type="project" value="InterPro"/>
</dbReference>
<gene>
    <name evidence="18" type="ORF">FZC75_02795</name>
</gene>
<dbReference type="Pfam" id="PF00905">
    <property type="entry name" value="Transpeptidase"/>
    <property type="match status" value="1"/>
</dbReference>
<keyword evidence="15" id="KW-0812">Transmembrane</keyword>
<dbReference type="PANTHER" id="PTHR32282">
    <property type="entry name" value="BINDING PROTEIN TRANSPEPTIDASE, PUTATIVE-RELATED"/>
    <property type="match status" value="1"/>
</dbReference>
<evidence type="ECO:0000256" key="3">
    <source>
        <dbReference type="ARBA" id="ARBA00022645"/>
    </source>
</evidence>
<keyword evidence="10" id="KW-0511">Multifunctional enzyme</keyword>
<dbReference type="InterPro" id="IPR036950">
    <property type="entry name" value="PBP_transglycosylase"/>
</dbReference>
<keyword evidence="4" id="KW-0645">Protease</keyword>
<evidence type="ECO:0000256" key="11">
    <source>
        <dbReference type="ARBA" id="ARBA00023316"/>
    </source>
</evidence>
<sequence>MTEKYQSREQRRQAMQEERSAKSGPKKKGPKKGLFKKIFLSALIIGIVGLLTGIGTFAYYVQSTPPLDETLLKVPVPSKVYGMDGELAAEIGGHEAREYVDSDEIPDLVKDAFLATEDVRFYEHNGVDYRRLAGAVLANVTRGFGAEGGSTITQQLVKLSFLSTDKTLKRKAQEFYLAYQLESRFTKDEILEMYLNRIYFSNYAYGISNAAMNYYGKSLDELELHEAAMLAGLPQSPNNYNPVTNPENAEQRRNIVLTLMVKHGKITEEEADEARAIPVNSTLTEDVEKTNYSNKYNAFIDRVIEEISDQLGDVDPQADGLEIYTTLDVNAQEQVEYILSDESGIPHLENEDYQAGIALIDTQSGEIRAIGGGRNHMKTGTNYATDIRVQPASAIKPILDYAPAIEFLDWSTYHQINDEPYSYSSGTEINNWDNKHKGYLSMRQHLADSRNIPALKALQEVGLDRARDFAVKLGIPLEEEINEAYAIGGFSNGISPLQMAGAYSSFGSGGVYTEPFAVTKVVFQDGTSVNLNKESEVVMKDSTAFMITDMLKTSVRSGLANAANVPGLNIAGKSGTTNFAEDTISEYGIPEGGVPSTWFAGYTPTYTATVWTGFRRTGTDNYLRPIDGSNQDQYLSRIIFKQLMENISTTSEDKADFPVPNSVVRVPIEKGSNPPLKASEFTPSDQITNEYFIKGTEPTKVSKEYDKLPAPTGFTAQYDEEANVINLNWKYPEDRLEGVTFTINVAVNEGSPQPLTETKDLGLVVESPDPGATFTFEVVAVQDENNENKSDAATQTITIPEAVEEDDESIIPEIPGDGEEEPPGDGEEPPGDGEEPPGDGEEPPGDGEEPPGDGEEPPGDGEEPPGDGEEPPGDGEESDDADTQSNTNRNGQRDDSEDDD</sequence>
<keyword evidence="9" id="KW-0573">Peptidoglycan synthesis</keyword>
<comment type="catalytic activity">
    <reaction evidence="12">
        <text>Preferential cleavage: (Ac)2-L-Lys-D-Ala-|-D-Ala. Also transpeptidation of peptidyl-alanyl moieties that are N-acyl substituents of D-alanine.</text>
        <dbReference type="EC" id="3.4.16.4"/>
    </reaction>
</comment>
<keyword evidence="3" id="KW-0121">Carboxypeptidase</keyword>
<feature type="region of interest" description="Disordered" evidence="14">
    <location>
        <begin position="1"/>
        <end position="31"/>
    </location>
</feature>
<dbReference type="InterPro" id="IPR001460">
    <property type="entry name" value="PCN-bd_Tpept"/>
</dbReference>
<feature type="compositionally biased region" description="Basic and acidic residues" evidence="14">
    <location>
        <begin position="1"/>
        <end position="21"/>
    </location>
</feature>
<dbReference type="GO" id="GO:0006508">
    <property type="term" value="P:proteolysis"/>
    <property type="evidence" value="ECO:0007669"/>
    <property type="project" value="UniProtKB-KW"/>
</dbReference>
<evidence type="ECO:0000259" key="17">
    <source>
        <dbReference type="Pfam" id="PF00912"/>
    </source>
</evidence>
<dbReference type="RefSeq" id="WP_148978340.1">
    <property type="nucleotide sequence ID" value="NZ_JBNILM010000001.1"/>
</dbReference>
<keyword evidence="11" id="KW-0961">Cell wall biogenesis/degradation</keyword>
<dbReference type="InterPro" id="IPR050396">
    <property type="entry name" value="Glycosyltr_51/Transpeptidase"/>
</dbReference>
<dbReference type="AlphaFoldDB" id="A0A5D4TIS1"/>
<dbReference type="PANTHER" id="PTHR32282:SF29">
    <property type="entry name" value="PENICILLIN-BINDING PROTEIN 1A"/>
    <property type="match status" value="1"/>
</dbReference>
<evidence type="ECO:0000256" key="15">
    <source>
        <dbReference type="SAM" id="Phobius"/>
    </source>
</evidence>
<comment type="similarity">
    <text evidence="2">In the N-terminal section; belongs to the glycosyltransferase 51 family.</text>
</comment>
<dbReference type="FunFam" id="1.10.3810.10:FF:000001">
    <property type="entry name" value="Penicillin-binding protein 1A"/>
    <property type="match status" value="1"/>
</dbReference>
<evidence type="ECO:0000256" key="12">
    <source>
        <dbReference type="ARBA" id="ARBA00034000"/>
    </source>
</evidence>
<name>A0A5D4TIS1_9BACI</name>
<feature type="domain" description="Penicillin-binding protein transpeptidase" evidence="16">
    <location>
        <begin position="357"/>
        <end position="644"/>
    </location>
</feature>
<evidence type="ECO:0000256" key="5">
    <source>
        <dbReference type="ARBA" id="ARBA00022676"/>
    </source>
</evidence>
<dbReference type="OrthoDB" id="9766909at2"/>
<evidence type="ECO:0000256" key="7">
    <source>
        <dbReference type="ARBA" id="ARBA00022801"/>
    </source>
</evidence>
<feature type="compositionally biased region" description="Acidic residues" evidence="14">
    <location>
        <begin position="802"/>
        <end position="882"/>
    </location>
</feature>
<proteinExistence type="inferred from homology"/>